<dbReference type="OrthoDB" id="143162at2"/>
<dbReference type="AlphaFoldDB" id="A0A5C6AZ00"/>
<sequence>MTKELRCPYCTNPVLQCVQAGKCPLPIDYEKKCAAAPATWITSVGFSGHGKTVYLSALSLMLDQLADAIPNFTCDYLDQYTLDTVREMRWQAKNGSLSESTQPRNPQPLMMQIDGRLEPSSPSTKRTLVIYDAAGEFFTSLETLNENLPAIEHVQTIWFLVSVSDFRQSEEQTSLTDLFRSYQAAMESSRVDLRGRQIIVVFTKSELIRRDLPADVIEYLSNDPFADLNEGTSKLDPSFSVSHYLEKAAEISDLLESFAETLSGGRQFINMVRKHQMRLRFVATSALGHHPDDSSNRLIERAKRYRVLDPLFWTIAAPTEQSVLKKDPLLLIVDCSSECDPFYANDTLQQYWRAMSSHGDTWTHYLGGLRPASHVGQQPPESPSKQRRSRIIGSILDRAPAGCRALVLTAGPIIDIADFVTSPLRDRILIGVADEQFEDIWPHTFVIRPNDDPNAVVHRLIHLDREASFVN</sequence>
<keyword evidence="3" id="KW-1185">Reference proteome</keyword>
<accession>A0A5C6AZ00</accession>
<evidence type="ECO:0000259" key="1">
    <source>
        <dbReference type="Pfam" id="PF19993"/>
    </source>
</evidence>
<evidence type="ECO:0000313" key="2">
    <source>
        <dbReference type="EMBL" id="TWU04379.1"/>
    </source>
</evidence>
<dbReference type="EMBL" id="SJPN01000003">
    <property type="protein sequence ID" value="TWU04379.1"/>
    <property type="molecule type" value="Genomic_DNA"/>
</dbReference>
<reference evidence="2 3" key="1">
    <citation type="submission" date="2019-02" db="EMBL/GenBank/DDBJ databases">
        <title>Deep-cultivation of Planctomycetes and their phenomic and genomic characterization uncovers novel biology.</title>
        <authorList>
            <person name="Wiegand S."/>
            <person name="Jogler M."/>
            <person name="Boedeker C."/>
            <person name="Pinto D."/>
            <person name="Vollmers J."/>
            <person name="Rivas-Marin E."/>
            <person name="Kohn T."/>
            <person name="Peeters S.H."/>
            <person name="Heuer A."/>
            <person name="Rast P."/>
            <person name="Oberbeckmann S."/>
            <person name="Bunk B."/>
            <person name="Jeske O."/>
            <person name="Meyerdierks A."/>
            <person name="Storesund J.E."/>
            <person name="Kallscheuer N."/>
            <person name="Luecker S."/>
            <person name="Lage O.M."/>
            <person name="Pohl T."/>
            <person name="Merkel B.J."/>
            <person name="Hornburger P."/>
            <person name="Mueller R.-W."/>
            <person name="Bruemmer F."/>
            <person name="Labrenz M."/>
            <person name="Spormann A.M."/>
            <person name="Op Den Camp H."/>
            <person name="Overmann J."/>
            <person name="Amann R."/>
            <person name="Jetten M.S.M."/>
            <person name="Mascher T."/>
            <person name="Medema M.H."/>
            <person name="Devos D.P."/>
            <person name="Kaster A.-K."/>
            <person name="Ovreas L."/>
            <person name="Rohde M."/>
            <person name="Galperin M.Y."/>
            <person name="Jogler C."/>
        </authorList>
    </citation>
    <scope>NUCLEOTIDE SEQUENCE [LARGE SCALE GENOMIC DNA]</scope>
    <source>
        <strain evidence="2 3">Pla52n</strain>
    </source>
</reference>
<protein>
    <recommendedName>
        <fullName evidence="1">Double-GTPase 2 domain-containing protein</fullName>
    </recommendedName>
</protein>
<dbReference type="Pfam" id="PF19993">
    <property type="entry name" value="DO-GTPase2"/>
    <property type="match status" value="1"/>
</dbReference>
<dbReference type="SUPFAM" id="SSF52540">
    <property type="entry name" value="P-loop containing nucleoside triphosphate hydrolases"/>
    <property type="match status" value="1"/>
</dbReference>
<comment type="caution">
    <text evidence="2">The sequence shown here is derived from an EMBL/GenBank/DDBJ whole genome shotgun (WGS) entry which is preliminary data.</text>
</comment>
<organism evidence="2 3">
    <name type="scientific">Stieleria varia</name>
    <dbReference type="NCBI Taxonomy" id="2528005"/>
    <lineage>
        <taxon>Bacteria</taxon>
        <taxon>Pseudomonadati</taxon>
        <taxon>Planctomycetota</taxon>
        <taxon>Planctomycetia</taxon>
        <taxon>Pirellulales</taxon>
        <taxon>Pirellulaceae</taxon>
        <taxon>Stieleria</taxon>
    </lineage>
</organism>
<dbReference type="Proteomes" id="UP000320176">
    <property type="component" value="Unassembled WGS sequence"/>
</dbReference>
<dbReference type="RefSeq" id="WP_146519810.1">
    <property type="nucleotide sequence ID" value="NZ_CP151726.1"/>
</dbReference>
<gene>
    <name evidence="2" type="ORF">Pla52n_24190</name>
</gene>
<dbReference type="InterPro" id="IPR027417">
    <property type="entry name" value="P-loop_NTPase"/>
</dbReference>
<evidence type="ECO:0000313" key="3">
    <source>
        <dbReference type="Proteomes" id="UP000320176"/>
    </source>
</evidence>
<name>A0A5C6AZ00_9BACT</name>
<proteinExistence type="predicted"/>
<feature type="domain" description="Double-GTPase 2" evidence="1">
    <location>
        <begin position="41"/>
        <end position="257"/>
    </location>
</feature>
<dbReference type="Gene3D" id="3.40.50.300">
    <property type="entry name" value="P-loop containing nucleotide triphosphate hydrolases"/>
    <property type="match status" value="1"/>
</dbReference>
<dbReference type="InterPro" id="IPR045528">
    <property type="entry name" value="DO-GTPase2"/>
</dbReference>